<feature type="compositionally biased region" description="Basic and acidic residues" evidence="1">
    <location>
        <begin position="378"/>
        <end position="407"/>
    </location>
</feature>
<feature type="compositionally biased region" description="Basic and acidic residues" evidence="1">
    <location>
        <begin position="273"/>
        <end position="349"/>
    </location>
</feature>
<feature type="region of interest" description="Disordered" evidence="1">
    <location>
        <begin position="57"/>
        <end position="76"/>
    </location>
</feature>
<sequence length="558" mass="63313">MGVCIRLLVLALFCAFPHRGSADSVFIPGLSNESLESDEGDNLTYYHVQRIFTSKGSLDHSTENHSDERDKGEGRGEAKIFNITDPEIRQMITDSNIDVSVEHDASGRPVFLVLEDEGKEGTEKTLILTEDNFASDAKQTEPEVPAFHPDASDVHADETHANVRPDTRIDDDTFLTEDGNGPSKKAIESDDQLVVVESAETVHFEGADGSFQTVDNQGKKICSEVNIGSGESAESDEAVEIALPIRHSNASDEGYHVHQFNHPKMEDRVVKVHEDRDRPEEMETQQEKIPEDRDRPEEMETQQEKIPDDQDRAEEMETQREKIPEDQDRPEEIETQNDKVHEDRDRPDEMEAQQLKLVQNDDKPLIRESERDEDGLVEGDKDNDSYSRTSQSEESKEHVGQLSHDEETVQIEEETQLDSPDTLNLVEDSAVDESVKHDFGEYLLKHHPLVVEQPSGVEKKYTFLKESNKFQRRAYDLRKTLQGGEGLVNLPPIDSELRRFKRIDRDREEAKALKFPDPAIQAKINDPAVDVSVEHDQLGRPIFLEIEHNGTEKTLILN</sequence>
<evidence type="ECO:0000256" key="1">
    <source>
        <dbReference type="SAM" id="MobiDB-lite"/>
    </source>
</evidence>
<name>A0A7R8W7U4_9CRUS</name>
<accession>A0A7R8W7U4</accession>
<evidence type="ECO:0000313" key="3">
    <source>
        <dbReference type="EMBL" id="CAD7224442.1"/>
    </source>
</evidence>
<reference evidence="3" key="1">
    <citation type="submission" date="2020-11" db="EMBL/GenBank/DDBJ databases">
        <authorList>
            <person name="Tran Van P."/>
        </authorList>
    </citation>
    <scope>NUCLEOTIDE SEQUENCE</scope>
</reference>
<dbReference type="AlphaFoldDB" id="A0A7R8W7U4"/>
<dbReference type="EMBL" id="OB660370">
    <property type="protein sequence ID" value="CAD7224442.1"/>
    <property type="molecule type" value="Genomic_DNA"/>
</dbReference>
<feature type="signal peptide" evidence="2">
    <location>
        <begin position="1"/>
        <end position="22"/>
    </location>
</feature>
<gene>
    <name evidence="3" type="ORF">CTOB1V02_LOCUS2400</name>
</gene>
<organism evidence="3">
    <name type="scientific">Cyprideis torosa</name>
    <dbReference type="NCBI Taxonomy" id="163714"/>
    <lineage>
        <taxon>Eukaryota</taxon>
        <taxon>Metazoa</taxon>
        <taxon>Ecdysozoa</taxon>
        <taxon>Arthropoda</taxon>
        <taxon>Crustacea</taxon>
        <taxon>Oligostraca</taxon>
        <taxon>Ostracoda</taxon>
        <taxon>Podocopa</taxon>
        <taxon>Podocopida</taxon>
        <taxon>Cytherocopina</taxon>
        <taxon>Cytheroidea</taxon>
        <taxon>Cytherideidae</taxon>
        <taxon>Cyprideis</taxon>
    </lineage>
</organism>
<keyword evidence="2" id="KW-0732">Signal</keyword>
<protein>
    <submittedName>
        <fullName evidence="3">Uncharacterized protein</fullName>
    </submittedName>
</protein>
<proteinExistence type="predicted"/>
<evidence type="ECO:0000256" key="2">
    <source>
        <dbReference type="SAM" id="SignalP"/>
    </source>
</evidence>
<feature type="compositionally biased region" description="Basic and acidic residues" evidence="1">
    <location>
        <begin position="359"/>
        <end position="370"/>
    </location>
</feature>
<feature type="region of interest" description="Disordered" evidence="1">
    <location>
        <begin position="273"/>
        <end position="408"/>
    </location>
</feature>
<feature type="chain" id="PRO_5043389029" evidence="2">
    <location>
        <begin position="23"/>
        <end position="558"/>
    </location>
</feature>